<keyword evidence="3 7" id="KW-0862">Zinc</keyword>
<dbReference type="CDD" id="cd07153">
    <property type="entry name" value="Fur_like"/>
    <property type="match status" value="1"/>
</dbReference>
<evidence type="ECO:0000313" key="8">
    <source>
        <dbReference type="EMBL" id="EHO82005.1"/>
    </source>
</evidence>
<dbReference type="RefSeq" id="WP_008696736.1">
    <property type="nucleotide sequence ID" value="NZ_KE161007.1"/>
</dbReference>
<keyword evidence="7" id="KW-0479">Metal-binding</keyword>
<keyword evidence="6" id="KW-0804">Transcription</keyword>
<dbReference type="InterPro" id="IPR043135">
    <property type="entry name" value="Fur_C"/>
</dbReference>
<dbReference type="SUPFAM" id="SSF46785">
    <property type="entry name" value="Winged helix' DNA-binding domain"/>
    <property type="match status" value="1"/>
</dbReference>
<accession>H1PS56</accession>
<dbReference type="BioCyc" id="FSP457404-HMP:GTSQ-1253-MONOMER"/>
<dbReference type="GO" id="GO:0000976">
    <property type="term" value="F:transcription cis-regulatory region binding"/>
    <property type="evidence" value="ECO:0007669"/>
    <property type="project" value="TreeGrafter"/>
</dbReference>
<feature type="binding site" evidence="7">
    <location>
        <position position="79"/>
    </location>
    <ligand>
        <name>Zn(2+)</name>
        <dbReference type="ChEBI" id="CHEBI:29105"/>
    </ligand>
</feature>
<dbReference type="GO" id="GO:0003700">
    <property type="term" value="F:DNA-binding transcription factor activity"/>
    <property type="evidence" value="ECO:0007669"/>
    <property type="project" value="InterPro"/>
</dbReference>
<gene>
    <name evidence="8" type="ORF">HMPREF0402_01249</name>
</gene>
<dbReference type="InterPro" id="IPR036390">
    <property type="entry name" value="WH_DNA-bd_sf"/>
</dbReference>
<dbReference type="HOGENOM" id="CLU_096072_4_2_0"/>
<evidence type="ECO:0000256" key="3">
    <source>
        <dbReference type="ARBA" id="ARBA00022833"/>
    </source>
</evidence>
<dbReference type="GO" id="GO:0045892">
    <property type="term" value="P:negative regulation of DNA-templated transcription"/>
    <property type="evidence" value="ECO:0007669"/>
    <property type="project" value="TreeGrafter"/>
</dbReference>
<dbReference type="AlphaFoldDB" id="H1PS56"/>
<dbReference type="PANTHER" id="PTHR33202">
    <property type="entry name" value="ZINC UPTAKE REGULATION PROTEIN"/>
    <property type="match status" value="1"/>
</dbReference>
<dbReference type="EMBL" id="AGWJ02000009">
    <property type="protein sequence ID" value="EHO82005.1"/>
    <property type="molecule type" value="Genomic_DNA"/>
</dbReference>
<dbReference type="GO" id="GO:1900376">
    <property type="term" value="P:regulation of secondary metabolite biosynthetic process"/>
    <property type="evidence" value="ECO:0007669"/>
    <property type="project" value="TreeGrafter"/>
</dbReference>
<evidence type="ECO:0000313" key="9">
    <source>
        <dbReference type="Proteomes" id="UP000003233"/>
    </source>
</evidence>
<dbReference type="Proteomes" id="UP000003233">
    <property type="component" value="Unassembled WGS sequence"/>
</dbReference>
<dbReference type="InterPro" id="IPR002481">
    <property type="entry name" value="FUR"/>
</dbReference>
<evidence type="ECO:0000256" key="4">
    <source>
        <dbReference type="ARBA" id="ARBA00023015"/>
    </source>
</evidence>
<protein>
    <recommendedName>
        <fullName evidence="10">Transcriptional repressor</fullName>
    </recommendedName>
</protein>
<comment type="cofactor">
    <cofactor evidence="7">
        <name>Zn(2+)</name>
        <dbReference type="ChEBI" id="CHEBI:29105"/>
    </cofactor>
    <text evidence="7">Binds 1 zinc ion per subunit.</text>
</comment>
<sequence>MKFSRQRELILNYVLNDDKHSTADDIYISLKANNPELSLGTVYRNLAKLVEMNLIKKVSFPNQNDRFDRNLKSHIHLICNSCKTITDIDNFDITLLENAITDKNIEIQHFDLILYGTCPNCNNKKI</sequence>
<keyword evidence="2" id="KW-0678">Repressor</keyword>
<feature type="binding site" evidence="7">
    <location>
        <position position="82"/>
    </location>
    <ligand>
        <name>Zn(2+)</name>
        <dbReference type="ChEBI" id="CHEBI:29105"/>
    </ligand>
</feature>
<keyword evidence="4" id="KW-0805">Transcription regulation</keyword>
<dbReference type="InterPro" id="IPR036388">
    <property type="entry name" value="WH-like_DNA-bd_sf"/>
</dbReference>
<dbReference type="PANTHER" id="PTHR33202:SF7">
    <property type="entry name" value="FERRIC UPTAKE REGULATION PROTEIN"/>
    <property type="match status" value="1"/>
</dbReference>
<name>H1PS56_9FUSO</name>
<evidence type="ECO:0000256" key="7">
    <source>
        <dbReference type="PIRSR" id="PIRSR602481-1"/>
    </source>
</evidence>
<dbReference type="Gene3D" id="3.30.1490.190">
    <property type="match status" value="1"/>
</dbReference>
<evidence type="ECO:0000256" key="6">
    <source>
        <dbReference type="ARBA" id="ARBA00023163"/>
    </source>
</evidence>
<reference evidence="8 9" key="1">
    <citation type="submission" date="2012-07" db="EMBL/GenBank/DDBJ databases">
        <title>The Genome Sequence of Fusobacterium ulcerans 12_1B.</title>
        <authorList>
            <consortium name="The Broad Institute Genome Sequencing Platform"/>
            <person name="Earl A."/>
            <person name="Ward D."/>
            <person name="Feldgarden M."/>
            <person name="Gevers D."/>
            <person name="Strauss J."/>
            <person name="Ambrose C.E."/>
            <person name="Allen-Vercoe E."/>
            <person name="Walker B."/>
            <person name="Young S.K."/>
            <person name="Zeng Q."/>
            <person name="Gargeya S."/>
            <person name="Fitzgerald M."/>
            <person name="Haas B."/>
            <person name="Abouelleil A."/>
            <person name="Alvarado L."/>
            <person name="Arachchi H.M."/>
            <person name="Berlin A.M."/>
            <person name="Chapman S.B."/>
            <person name="Goldberg J."/>
            <person name="Griggs A."/>
            <person name="Gujja S."/>
            <person name="Hansen M."/>
            <person name="Howarth C."/>
            <person name="Imamovic A."/>
            <person name="Larimer J."/>
            <person name="McCowen C."/>
            <person name="Montmayeur A."/>
            <person name="Murphy C."/>
            <person name="Neiman D."/>
            <person name="Pearson M."/>
            <person name="Priest M."/>
            <person name="Roberts A."/>
            <person name="Saif S."/>
            <person name="Shea T."/>
            <person name="Sisk P."/>
            <person name="Sykes S."/>
            <person name="Wortman J."/>
            <person name="Nusbaum C."/>
            <person name="Birren B."/>
        </authorList>
    </citation>
    <scope>NUCLEOTIDE SEQUENCE [LARGE SCALE GENOMIC DNA]</scope>
    <source>
        <strain evidence="8 9">12_1B</strain>
    </source>
</reference>
<keyword evidence="5" id="KW-0238">DNA-binding</keyword>
<evidence type="ECO:0000256" key="1">
    <source>
        <dbReference type="ARBA" id="ARBA00007957"/>
    </source>
</evidence>
<proteinExistence type="inferred from homology"/>
<dbReference type="Pfam" id="PF01475">
    <property type="entry name" value="FUR"/>
    <property type="match status" value="1"/>
</dbReference>
<dbReference type="PATRIC" id="fig|457404.5.peg.1234"/>
<comment type="caution">
    <text evidence="8">The sequence shown here is derived from an EMBL/GenBank/DDBJ whole genome shotgun (WGS) entry which is preliminary data.</text>
</comment>
<dbReference type="Gene3D" id="1.10.10.10">
    <property type="entry name" value="Winged helix-like DNA-binding domain superfamily/Winged helix DNA-binding domain"/>
    <property type="match status" value="1"/>
</dbReference>
<feature type="binding site" evidence="7">
    <location>
        <position position="121"/>
    </location>
    <ligand>
        <name>Zn(2+)</name>
        <dbReference type="ChEBI" id="CHEBI:29105"/>
    </ligand>
</feature>
<comment type="similarity">
    <text evidence="1">Belongs to the Fur family.</text>
</comment>
<organism evidence="8 9">
    <name type="scientific">Fusobacterium ulcerans 12-1B</name>
    <dbReference type="NCBI Taxonomy" id="457404"/>
    <lineage>
        <taxon>Bacteria</taxon>
        <taxon>Fusobacteriati</taxon>
        <taxon>Fusobacteriota</taxon>
        <taxon>Fusobacteriia</taxon>
        <taxon>Fusobacteriales</taxon>
        <taxon>Fusobacteriaceae</taxon>
        <taxon>Fusobacterium</taxon>
    </lineage>
</organism>
<evidence type="ECO:0008006" key="10">
    <source>
        <dbReference type="Google" id="ProtNLM"/>
    </source>
</evidence>
<keyword evidence="9" id="KW-1185">Reference proteome</keyword>
<feature type="binding site" evidence="7">
    <location>
        <position position="118"/>
    </location>
    <ligand>
        <name>Zn(2+)</name>
        <dbReference type="ChEBI" id="CHEBI:29105"/>
    </ligand>
</feature>
<evidence type="ECO:0000256" key="5">
    <source>
        <dbReference type="ARBA" id="ARBA00023125"/>
    </source>
</evidence>
<evidence type="ECO:0000256" key="2">
    <source>
        <dbReference type="ARBA" id="ARBA00022491"/>
    </source>
</evidence>
<dbReference type="GO" id="GO:0008270">
    <property type="term" value="F:zinc ion binding"/>
    <property type="evidence" value="ECO:0007669"/>
    <property type="project" value="TreeGrafter"/>
</dbReference>